<dbReference type="PANTHER" id="PTHR33116">
    <property type="entry name" value="REVERSE TRANSCRIPTASE ZINC-BINDING DOMAIN-CONTAINING PROTEIN-RELATED-RELATED"/>
    <property type="match status" value="1"/>
</dbReference>
<dbReference type="PANTHER" id="PTHR33116:SF79">
    <property type="entry name" value="REVERSE TRANSCRIPTASE DOMAIN, ZINC FINGER, CCHC-TYPE-RELATED"/>
    <property type="match status" value="1"/>
</dbReference>
<dbReference type="Pfam" id="PF13966">
    <property type="entry name" value="zf-RVT"/>
    <property type="match status" value="1"/>
</dbReference>
<dbReference type="AlphaFoldDB" id="A0A9R1VVW4"/>
<evidence type="ECO:0000313" key="3">
    <source>
        <dbReference type="Proteomes" id="UP000235145"/>
    </source>
</evidence>
<protein>
    <recommendedName>
        <fullName evidence="1">Reverse transcriptase zinc-binding domain-containing protein</fullName>
    </recommendedName>
</protein>
<evidence type="ECO:0000313" key="2">
    <source>
        <dbReference type="EMBL" id="KAJ0211755.1"/>
    </source>
</evidence>
<keyword evidence="3" id="KW-1185">Reference proteome</keyword>
<feature type="domain" description="Reverse transcriptase zinc-binding" evidence="1">
    <location>
        <begin position="141"/>
        <end position="213"/>
    </location>
</feature>
<dbReference type="InterPro" id="IPR026960">
    <property type="entry name" value="RVT-Znf"/>
</dbReference>
<reference evidence="2 3" key="1">
    <citation type="journal article" date="2017" name="Nat. Commun.">
        <title>Genome assembly with in vitro proximity ligation data and whole-genome triplication in lettuce.</title>
        <authorList>
            <person name="Reyes-Chin-Wo S."/>
            <person name="Wang Z."/>
            <person name="Yang X."/>
            <person name="Kozik A."/>
            <person name="Arikit S."/>
            <person name="Song C."/>
            <person name="Xia L."/>
            <person name="Froenicke L."/>
            <person name="Lavelle D.O."/>
            <person name="Truco M.J."/>
            <person name="Xia R."/>
            <person name="Zhu S."/>
            <person name="Xu C."/>
            <person name="Xu H."/>
            <person name="Xu X."/>
            <person name="Cox K."/>
            <person name="Korf I."/>
            <person name="Meyers B.C."/>
            <person name="Michelmore R.W."/>
        </authorList>
    </citation>
    <scope>NUCLEOTIDE SEQUENCE [LARGE SCALE GENOMIC DNA]</scope>
    <source>
        <strain evidence="3">cv. Salinas</strain>
        <tissue evidence="2">Seedlings</tissue>
    </source>
</reference>
<accession>A0A9R1VVW4</accession>
<dbReference type="Proteomes" id="UP000235145">
    <property type="component" value="Unassembled WGS sequence"/>
</dbReference>
<comment type="caution">
    <text evidence="2">The sequence shown here is derived from an EMBL/GenBank/DDBJ whole genome shotgun (WGS) entry which is preliminary data.</text>
</comment>
<dbReference type="EMBL" id="NBSK02000004">
    <property type="protein sequence ID" value="KAJ0211755.1"/>
    <property type="molecule type" value="Genomic_DNA"/>
</dbReference>
<name>A0A9R1VVW4_LACSA</name>
<organism evidence="2 3">
    <name type="scientific">Lactuca sativa</name>
    <name type="common">Garden lettuce</name>
    <dbReference type="NCBI Taxonomy" id="4236"/>
    <lineage>
        <taxon>Eukaryota</taxon>
        <taxon>Viridiplantae</taxon>
        <taxon>Streptophyta</taxon>
        <taxon>Embryophyta</taxon>
        <taxon>Tracheophyta</taxon>
        <taxon>Spermatophyta</taxon>
        <taxon>Magnoliopsida</taxon>
        <taxon>eudicotyledons</taxon>
        <taxon>Gunneridae</taxon>
        <taxon>Pentapetalae</taxon>
        <taxon>asterids</taxon>
        <taxon>campanulids</taxon>
        <taxon>Asterales</taxon>
        <taxon>Asteraceae</taxon>
        <taxon>Cichorioideae</taxon>
        <taxon>Cichorieae</taxon>
        <taxon>Lactucinae</taxon>
        <taxon>Lactuca</taxon>
    </lineage>
</organism>
<gene>
    <name evidence="2" type="ORF">LSAT_V11C400160060</name>
</gene>
<evidence type="ECO:0000259" key="1">
    <source>
        <dbReference type="Pfam" id="PF13966"/>
    </source>
</evidence>
<sequence length="263" mass="29653">MSEEKVRHLLAPIGEVAVGKDLVHVIHWVAWEKITAPKQVDGMGLGSLRTLNLALLSKWLWKLKVDLTHLWARIVTAIHKLGNNLNDCFAKSSKNGAMEKLGLSKREVMKLANSNDRWISDFEEEGELSVALLRTRLDRASHPVPDGEFTWSNAVPKKAACFVWRAKQNRIPSKVALIKRGAHVNAITCDVCQVIDETTDHLLIECPVAKEVWSKVEQWCGIANFILECTTVKEVLAKDRKWGNCPKEKKIVEAIKYGTVWCL</sequence>
<proteinExistence type="predicted"/>